<dbReference type="STRING" id="5722.A2EPI6"/>
<keyword evidence="3 7" id="KW-0547">Nucleotide-binding</keyword>
<dbReference type="SMR" id="A2EPI6"/>
<dbReference type="GO" id="GO:0004674">
    <property type="term" value="F:protein serine/threonine kinase activity"/>
    <property type="evidence" value="ECO:0000318"/>
    <property type="project" value="GO_Central"/>
</dbReference>
<dbReference type="InterPro" id="IPR008271">
    <property type="entry name" value="Ser/Thr_kinase_AS"/>
</dbReference>
<dbReference type="Pfam" id="PF00069">
    <property type="entry name" value="Pkinase"/>
    <property type="match status" value="1"/>
</dbReference>
<dbReference type="InterPro" id="IPR030616">
    <property type="entry name" value="Aur-like"/>
</dbReference>
<dbReference type="Gene3D" id="1.10.510.10">
    <property type="entry name" value="Transferase(Phosphotransferase) domain 1"/>
    <property type="match status" value="1"/>
</dbReference>
<dbReference type="InterPro" id="IPR011009">
    <property type="entry name" value="Kinase-like_dom_sf"/>
</dbReference>
<reference evidence="12" key="2">
    <citation type="journal article" date="2007" name="Science">
        <title>Draft genome sequence of the sexually transmitted pathogen Trichomonas vaginalis.</title>
        <authorList>
            <person name="Carlton J.M."/>
            <person name="Hirt R.P."/>
            <person name="Silva J.C."/>
            <person name="Delcher A.L."/>
            <person name="Schatz M."/>
            <person name="Zhao Q."/>
            <person name="Wortman J.R."/>
            <person name="Bidwell S.L."/>
            <person name="Alsmark U.C.M."/>
            <person name="Besteiro S."/>
            <person name="Sicheritz-Ponten T."/>
            <person name="Noel C.J."/>
            <person name="Dacks J.B."/>
            <person name="Foster P.G."/>
            <person name="Simillion C."/>
            <person name="Van de Peer Y."/>
            <person name="Miranda-Saavedra D."/>
            <person name="Barton G.J."/>
            <person name="Westrop G.D."/>
            <person name="Mueller S."/>
            <person name="Dessi D."/>
            <person name="Fiori P.L."/>
            <person name="Ren Q."/>
            <person name="Paulsen I."/>
            <person name="Zhang H."/>
            <person name="Bastida-Corcuera F.D."/>
            <person name="Simoes-Barbosa A."/>
            <person name="Brown M.T."/>
            <person name="Hayes R.D."/>
            <person name="Mukherjee M."/>
            <person name="Okumura C.Y."/>
            <person name="Schneider R."/>
            <person name="Smith A.J."/>
            <person name="Vanacova S."/>
            <person name="Villalvazo M."/>
            <person name="Haas B.J."/>
            <person name="Pertea M."/>
            <person name="Feldblyum T.V."/>
            <person name="Utterback T.R."/>
            <person name="Shu C.L."/>
            <person name="Osoegawa K."/>
            <person name="de Jong P.J."/>
            <person name="Hrdy I."/>
            <person name="Horvathova L."/>
            <person name="Zubacova Z."/>
            <person name="Dolezal P."/>
            <person name="Malik S.B."/>
            <person name="Logsdon J.M. Jr."/>
            <person name="Henze K."/>
            <person name="Gupta A."/>
            <person name="Wang C.C."/>
            <person name="Dunne R.L."/>
            <person name="Upcroft J.A."/>
            <person name="Upcroft P."/>
            <person name="White O."/>
            <person name="Salzberg S.L."/>
            <person name="Tang P."/>
            <person name="Chiu C.-H."/>
            <person name="Lee Y.-S."/>
            <person name="Embley T.M."/>
            <person name="Coombs G.H."/>
            <person name="Mottram J.C."/>
            <person name="Tachezy J."/>
            <person name="Fraser-Liggett C.M."/>
            <person name="Johnson P.J."/>
        </authorList>
    </citation>
    <scope>NUCLEOTIDE SEQUENCE [LARGE SCALE GENOMIC DNA]</scope>
    <source>
        <strain evidence="12">G3</strain>
    </source>
</reference>
<evidence type="ECO:0000313" key="13">
    <source>
        <dbReference type="Proteomes" id="UP000001542"/>
    </source>
</evidence>
<evidence type="ECO:0000256" key="6">
    <source>
        <dbReference type="PIRSR" id="PIRSR630616-1"/>
    </source>
</evidence>
<keyword evidence="2" id="KW-0808">Transferase</keyword>
<dbReference type="InParanoid" id="A2EPI6"/>
<dbReference type="EMBL" id="DS113449">
    <property type="protein sequence ID" value="EAY05415.1"/>
    <property type="molecule type" value="Genomic_DNA"/>
</dbReference>
<evidence type="ECO:0000256" key="2">
    <source>
        <dbReference type="ARBA" id="ARBA00022679"/>
    </source>
</evidence>
<dbReference type="InterPro" id="IPR000719">
    <property type="entry name" value="Prot_kinase_dom"/>
</dbReference>
<evidence type="ECO:0000256" key="5">
    <source>
        <dbReference type="ARBA" id="ARBA00022840"/>
    </source>
</evidence>
<dbReference type="RefSeq" id="XP_001317638.1">
    <property type="nucleotide sequence ID" value="XM_001317603.1"/>
</dbReference>
<dbReference type="FunFam" id="1.10.510.10:FF:001339">
    <property type="entry name" value="CAMK family protein kinase"/>
    <property type="match status" value="1"/>
</dbReference>
<gene>
    <name evidence="12" type="ORF">TVAG_197160</name>
</gene>
<feature type="domain" description="Protein kinase" evidence="11">
    <location>
        <begin position="9"/>
        <end position="262"/>
    </location>
</feature>
<evidence type="ECO:0000256" key="10">
    <source>
        <dbReference type="RuleBase" id="RU000304"/>
    </source>
</evidence>
<dbReference type="Proteomes" id="UP000001542">
    <property type="component" value="Unassembled WGS sequence"/>
</dbReference>
<evidence type="ECO:0000256" key="7">
    <source>
        <dbReference type="PIRSR" id="PIRSR630616-2"/>
    </source>
</evidence>
<dbReference type="CDD" id="cd14003">
    <property type="entry name" value="STKc_AMPK-like"/>
    <property type="match status" value="1"/>
</dbReference>
<dbReference type="PROSITE" id="PS00107">
    <property type="entry name" value="PROTEIN_KINASE_ATP"/>
    <property type="match status" value="1"/>
</dbReference>
<dbReference type="VEuPathDB" id="TrichDB:TVAG_197160"/>
<dbReference type="VEuPathDB" id="TrichDB:TVAGG3_0599780"/>
<keyword evidence="4 12" id="KW-0418">Kinase</keyword>
<organism evidence="12 13">
    <name type="scientific">Trichomonas vaginalis (strain ATCC PRA-98 / G3)</name>
    <dbReference type="NCBI Taxonomy" id="412133"/>
    <lineage>
        <taxon>Eukaryota</taxon>
        <taxon>Metamonada</taxon>
        <taxon>Parabasalia</taxon>
        <taxon>Trichomonadida</taxon>
        <taxon>Trichomonadidae</taxon>
        <taxon>Trichomonas</taxon>
    </lineage>
</organism>
<dbReference type="GO" id="GO:0005524">
    <property type="term" value="F:ATP binding"/>
    <property type="evidence" value="ECO:0007669"/>
    <property type="project" value="UniProtKB-UniRule"/>
</dbReference>
<dbReference type="PROSITE" id="PS50011">
    <property type="entry name" value="PROTEIN_KINASE_DOM"/>
    <property type="match status" value="1"/>
</dbReference>
<dbReference type="SUPFAM" id="SSF56112">
    <property type="entry name" value="Protein kinase-like (PK-like)"/>
    <property type="match status" value="1"/>
</dbReference>
<evidence type="ECO:0000313" key="12">
    <source>
        <dbReference type="EMBL" id="EAY05415.1"/>
    </source>
</evidence>
<feature type="binding site" evidence="7">
    <location>
        <position position="152"/>
    </location>
    <ligand>
        <name>ATP</name>
        <dbReference type="ChEBI" id="CHEBI:30616"/>
    </ligand>
</feature>
<keyword evidence="1 10" id="KW-0723">Serine/threonine-protein kinase</keyword>
<dbReference type="OMA" id="HAECKLD"/>
<sequence length="379" mass="43479">MDRLDLDNYTVINQIGSGAFASVFFAIHKRTSHRVAIKRISRLENNEDGLQDSRIEFEISILRKLHHPFITELYEVIITEEFYYLVMEYIQCGTLLNYLNEKNSFQERDAQFLFAQIMLAIDYLHNDLNIAHRDIKAENILFDNHSNVRLIDFGLSQIPKEDTAMTTLCGSPAYAPPEMIIGSTYNKTADIWSCGIVLYSMIFRRLPFYHDNATLMAKQIVYNEPDIPSSASPNLVDLLKKMLAKSPSLRPSAADVLKHPWLASAVENIQYILKGISFDFERQVSNAGINIEIAKQDIENGIDSEEAVLYKIIKKVGLGDCIPNFIHERRVRRVSSRDALPRLKTDQMVENLSKNTSPIRLSSRINSKKKRIYSPIVRY</sequence>
<evidence type="ECO:0000259" key="11">
    <source>
        <dbReference type="PROSITE" id="PS50011"/>
    </source>
</evidence>
<evidence type="ECO:0000256" key="3">
    <source>
        <dbReference type="ARBA" id="ARBA00022741"/>
    </source>
</evidence>
<keyword evidence="5 7" id="KW-0067">ATP-binding</keyword>
<comment type="similarity">
    <text evidence="10">Belongs to the protein kinase superfamily.</text>
</comment>
<dbReference type="FunCoup" id="A2EPI6">
    <property type="interactions" value="360"/>
</dbReference>
<dbReference type="PROSITE" id="PS00108">
    <property type="entry name" value="PROTEIN_KINASE_ST"/>
    <property type="match status" value="1"/>
</dbReference>
<dbReference type="eggNOG" id="KOG0583">
    <property type="taxonomic scope" value="Eukaryota"/>
</dbReference>
<evidence type="ECO:0000256" key="4">
    <source>
        <dbReference type="ARBA" id="ARBA00022777"/>
    </source>
</evidence>
<evidence type="ECO:0000256" key="9">
    <source>
        <dbReference type="PROSITE-ProRule" id="PRU10141"/>
    </source>
</evidence>
<dbReference type="SMART" id="SM00220">
    <property type="entry name" value="S_TKc"/>
    <property type="match status" value="1"/>
</dbReference>
<keyword evidence="13" id="KW-1185">Reference proteome</keyword>
<protein>
    <submittedName>
        <fullName evidence="12">CAMK family protein kinase</fullName>
    </submittedName>
</protein>
<evidence type="ECO:0000256" key="8">
    <source>
        <dbReference type="PIRSR" id="PIRSR630616-3"/>
    </source>
</evidence>
<dbReference type="FunFam" id="3.30.200.20:FF:000042">
    <property type="entry name" value="Aurora kinase A"/>
    <property type="match status" value="1"/>
</dbReference>
<accession>A2EPI6</accession>
<dbReference type="InterPro" id="IPR017441">
    <property type="entry name" value="Protein_kinase_ATP_BS"/>
</dbReference>
<proteinExistence type="inferred from homology"/>
<dbReference type="AlphaFoldDB" id="A2EPI6"/>
<feature type="binding site" evidence="7 9">
    <location>
        <position position="38"/>
    </location>
    <ligand>
        <name>ATP</name>
        <dbReference type="ChEBI" id="CHEBI:30616"/>
    </ligand>
</feature>
<feature type="cross-link" description="Glycyl lysine isopeptide (Lys-Gly) (interchain with G-Cter in SUMO2)" evidence="8">
    <location>
        <position position="136"/>
    </location>
</feature>
<dbReference type="OrthoDB" id="942095at2759"/>
<feature type="active site" description="Proton acceptor" evidence="6">
    <location>
        <position position="134"/>
    </location>
</feature>
<name>A2EPI6_TRIV3</name>
<feature type="binding site" evidence="7">
    <location>
        <begin position="138"/>
        <end position="139"/>
    </location>
    <ligand>
        <name>ATP</name>
        <dbReference type="ChEBI" id="CHEBI:30616"/>
    </ligand>
</feature>
<evidence type="ECO:0000256" key="1">
    <source>
        <dbReference type="ARBA" id="ARBA00022527"/>
    </source>
</evidence>
<dbReference type="KEGG" id="tva:4763273"/>
<dbReference type="PANTHER" id="PTHR24350">
    <property type="entry name" value="SERINE/THREONINE-PROTEIN KINASE IAL-RELATED"/>
    <property type="match status" value="1"/>
</dbReference>
<reference evidence="12" key="1">
    <citation type="submission" date="2006-10" db="EMBL/GenBank/DDBJ databases">
        <authorList>
            <person name="Amadeo P."/>
            <person name="Zhao Q."/>
            <person name="Wortman J."/>
            <person name="Fraser-Liggett C."/>
            <person name="Carlton J."/>
        </authorList>
    </citation>
    <scope>NUCLEOTIDE SEQUENCE</scope>
    <source>
        <strain evidence="12">G3</strain>
    </source>
</reference>